<evidence type="ECO:0000313" key="2">
    <source>
        <dbReference type="Proteomes" id="UP000050277"/>
    </source>
</evidence>
<dbReference type="OrthoDB" id="9820989at2"/>
<dbReference type="RefSeq" id="WP_054532691.1">
    <property type="nucleotide sequence ID" value="NZ_LGKP01000005.1"/>
</dbReference>
<name>A0A0P6YMG5_9CHLR</name>
<keyword evidence="2" id="KW-1185">Reference proteome</keyword>
<gene>
    <name evidence="1" type="ORF">SE18_01715</name>
</gene>
<evidence type="ECO:0000313" key="1">
    <source>
        <dbReference type="EMBL" id="KPL91398.1"/>
    </source>
</evidence>
<accession>A0A0P6YMG5</accession>
<dbReference type="AlphaFoldDB" id="A0A0P6YMG5"/>
<organism evidence="1 2">
    <name type="scientific">Herpetosiphon geysericola</name>
    <dbReference type="NCBI Taxonomy" id="70996"/>
    <lineage>
        <taxon>Bacteria</taxon>
        <taxon>Bacillati</taxon>
        <taxon>Chloroflexota</taxon>
        <taxon>Chloroflexia</taxon>
        <taxon>Herpetosiphonales</taxon>
        <taxon>Herpetosiphonaceae</taxon>
        <taxon>Herpetosiphon</taxon>
    </lineage>
</organism>
<dbReference type="EMBL" id="LGKP01000005">
    <property type="protein sequence ID" value="KPL91398.1"/>
    <property type="molecule type" value="Genomic_DNA"/>
</dbReference>
<dbReference type="Proteomes" id="UP000050277">
    <property type="component" value="Unassembled WGS sequence"/>
</dbReference>
<reference evidence="1 2" key="1">
    <citation type="submission" date="2015-07" db="EMBL/GenBank/DDBJ databases">
        <title>Whole genome sequence of Herpetosiphon geysericola DSM 7119.</title>
        <authorList>
            <person name="Hemp J."/>
            <person name="Ward L.M."/>
            <person name="Pace L.A."/>
            <person name="Fischer W.W."/>
        </authorList>
    </citation>
    <scope>NUCLEOTIDE SEQUENCE [LARGE SCALE GENOMIC DNA]</scope>
    <source>
        <strain evidence="1 2">DSM 7119</strain>
    </source>
</reference>
<protein>
    <submittedName>
        <fullName evidence="1">Uncharacterized protein</fullName>
    </submittedName>
</protein>
<sequence>MGTIVYFDVAPPEALSMLILQQLDSFMDWLEKLCLEYPNEFSEDISRFAKQVEHDGVAALHATTSEQAALVDNFVMEFFGNFTESHSITTPANSNRVSIRHYWASKPWLAVHCSPAFEKLWMFMLEGRGIERDSVQLPFTQALDTVCRIGYWTVQECVTMLHELQPLTIPEAEPTFCVLIVRDALQTVVDQQASMLILVN</sequence>
<comment type="caution">
    <text evidence="1">The sequence shown here is derived from an EMBL/GenBank/DDBJ whole genome shotgun (WGS) entry which is preliminary data.</text>
</comment>
<proteinExistence type="predicted"/>